<name>A0ABD5K2M8_9HYPH</name>
<organism evidence="5 6">
    <name type="scientific">Ochrobactrum teleogrylli</name>
    <dbReference type="NCBI Taxonomy" id="2479765"/>
    <lineage>
        <taxon>Bacteria</taxon>
        <taxon>Pseudomonadati</taxon>
        <taxon>Pseudomonadota</taxon>
        <taxon>Alphaproteobacteria</taxon>
        <taxon>Hyphomicrobiales</taxon>
        <taxon>Brucellaceae</taxon>
        <taxon>Brucella/Ochrobactrum group</taxon>
        <taxon>Ochrobactrum</taxon>
    </lineage>
</organism>
<comment type="caution">
    <text evidence="5">The sequence shown here is derived from an EMBL/GenBank/DDBJ whole genome shotgun (WGS) entry which is preliminary data.</text>
</comment>
<comment type="similarity">
    <text evidence="2">Belongs to the bacterial solute-binding protein 2 family.</text>
</comment>
<dbReference type="RefSeq" id="WP_339441681.1">
    <property type="nucleotide sequence ID" value="NZ_JBBHKQ010000002.1"/>
</dbReference>
<feature type="domain" description="Periplasmic binding protein" evidence="4">
    <location>
        <begin position="50"/>
        <end position="314"/>
    </location>
</feature>
<evidence type="ECO:0000259" key="4">
    <source>
        <dbReference type="Pfam" id="PF13407"/>
    </source>
</evidence>
<keyword evidence="3" id="KW-0732">Signal</keyword>
<dbReference type="EMBL" id="JBBHKQ010000002">
    <property type="protein sequence ID" value="MEJ5902390.1"/>
    <property type="molecule type" value="Genomic_DNA"/>
</dbReference>
<evidence type="ECO:0000256" key="1">
    <source>
        <dbReference type="ARBA" id="ARBA00004196"/>
    </source>
</evidence>
<accession>A0ABD5K2M8</accession>
<dbReference type="CDD" id="cd01536">
    <property type="entry name" value="PBP1_ABC_sugar_binding-like"/>
    <property type="match status" value="1"/>
</dbReference>
<dbReference type="PROSITE" id="PS51318">
    <property type="entry name" value="TAT"/>
    <property type="match status" value="1"/>
</dbReference>
<reference evidence="5 6" key="1">
    <citation type="submission" date="2024-03" db="EMBL/GenBank/DDBJ databases">
        <title>Reference genomes for the five species model microbial community.</title>
        <authorList>
            <person name="Padfield D."/>
        </authorList>
    </citation>
    <scope>NUCLEOTIDE SEQUENCE [LARGE SCALE GENOMIC DNA]</scope>
    <source>
        <strain evidence="5 6">AB1</strain>
    </source>
</reference>
<dbReference type="PANTHER" id="PTHR46847:SF1">
    <property type="entry name" value="D-ALLOSE-BINDING PERIPLASMIC PROTEIN-RELATED"/>
    <property type="match status" value="1"/>
</dbReference>
<dbReference type="PANTHER" id="PTHR46847">
    <property type="entry name" value="D-ALLOSE-BINDING PERIPLASMIC PROTEIN-RELATED"/>
    <property type="match status" value="1"/>
</dbReference>
<gene>
    <name evidence="5" type="ORF">WIX40_20030</name>
</gene>
<evidence type="ECO:0000256" key="3">
    <source>
        <dbReference type="ARBA" id="ARBA00022729"/>
    </source>
</evidence>
<evidence type="ECO:0000313" key="6">
    <source>
        <dbReference type="Proteomes" id="UP001362311"/>
    </source>
</evidence>
<dbReference type="Pfam" id="PF13407">
    <property type="entry name" value="Peripla_BP_4"/>
    <property type="match status" value="1"/>
</dbReference>
<protein>
    <submittedName>
        <fullName evidence="5">Substrate-binding domain-containing protein</fullName>
    </submittedName>
</protein>
<dbReference type="GO" id="GO:0030246">
    <property type="term" value="F:carbohydrate binding"/>
    <property type="evidence" value="ECO:0007669"/>
    <property type="project" value="UniProtKB-ARBA"/>
</dbReference>
<sequence length="410" mass="44253">MSSFIKDFIERETLNRRNFLFAAAAGLGTVAIPGVFGRGGALAALSDPAIAWSYRDRASAYWNSVVSGGEAFVESLGRPKTALVSLINEGSTEKSLADIKAFLAKSNGNCAIACDPNDSPNARPVVEAVQAAGGFISTIWNKTDDLHPWDFGDNYVSHMTWSDEKPAEETARILFEAMGGEGGVVHLGGIAANNPAVERLNGLKNALKDFPNIELLDAQPADWDTQKGAALMSSFLTRYGDKIKGVHCAADNIAYGVIEALRAEGIENMPIVAYDGNPEAVQMVMEGQLLATVFTNPHWGGGISAALAYHAAIGTFKPSEEPKEHREFYVEKTGSGRSGVNYTMTEKGIEVTDRYAEVRRSLLSNAISSIPNLHHRLEETTRTLDLMTGIYEHAALSAATHRRLPKVAIR</sequence>
<evidence type="ECO:0000256" key="2">
    <source>
        <dbReference type="ARBA" id="ARBA00007639"/>
    </source>
</evidence>
<dbReference type="SUPFAM" id="SSF53822">
    <property type="entry name" value="Periplasmic binding protein-like I"/>
    <property type="match status" value="1"/>
</dbReference>
<evidence type="ECO:0000313" key="5">
    <source>
        <dbReference type="EMBL" id="MEJ5902390.1"/>
    </source>
</evidence>
<dbReference type="InterPro" id="IPR006311">
    <property type="entry name" value="TAT_signal"/>
</dbReference>
<dbReference type="Gene3D" id="3.40.50.2300">
    <property type="match status" value="2"/>
</dbReference>
<dbReference type="AlphaFoldDB" id="A0ABD5K2M8"/>
<dbReference type="InterPro" id="IPR028082">
    <property type="entry name" value="Peripla_BP_I"/>
</dbReference>
<comment type="subcellular location">
    <subcellularLocation>
        <location evidence="1">Cell envelope</location>
    </subcellularLocation>
</comment>
<dbReference type="Proteomes" id="UP001362311">
    <property type="component" value="Unassembled WGS sequence"/>
</dbReference>
<dbReference type="GO" id="GO:0030313">
    <property type="term" value="C:cell envelope"/>
    <property type="evidence" value="ECO:0007669"/>
    <property type="project" value="UniProtKB-SubCell"/>
</dbReference>
<dbReference type="InterPro" id="IPR025997">
    <property type="entry name" value="SBP_2_dom"/>
</dbReference>
<proteinExistence type="inferred from homology"/>